<evidence type="ECO:0000313" key="3">
    <source>
        <dbReference type="Proteomes" id="UP000054498"/>
    </source>
</evidence>
<dbReference type="KEGG" id="mng:MNEG_15961"/>
<evidence type="ECO:0000256" key="1">
    <source>
        <dbReference type="SAM" id="MobiDB-lite"/>
    </source>
</evidence>
<dbReference type="STRING" id="145388.A0A0D2IVN7"/>
<sequence>MGNALCLSQREKKSPEQYATAARVSPIPTFRKRRRPSGANAPASLQDLCVAVVAANAASLDISVLPSELIQRVADHLVDEGEGAATRGKLDLRLLPHALTPWTDTLNLSKLEGVDDEWLARVAVCNGLRVLDITNCNL</sequence>
<dbReference type="RefSeq" id="XP_013891022.1">
    <property type="nucleotide sequence ID" value="XM_014035568.1"/>
</dbReference>
<reference evidence="2 3" key="1">
    <citation type="journal article" date="2013" name="BMC Genomics">
        <title>Reconstruction of the lipid metabolism for the microalga Monoraphidium neglectum from its genome sequence reveals characteristics suitable for biofuel production.</title>
        <authorList>
            <person name="Bogen C."/>
            <person name="Al-Dilaimi A."/>
            <person name="Albersmeier A."/>
            <person name="Wichmann J."/>
            <person name="Grundmann M."/>
            <person name="Rupp O."/>
            <person name="Lauersen K.J."/>
            <person name="Blifernez-Klassen O."/>
            <person name="Kalinowski J."/>
            <person name="Goesmann A."/>
            <person name="Mussgnug J.H."/>
            <person name="Kruse O."/>
        </authorList>
    </citation>
    <scope>NUCLEOTIDE SEQUENCE [LARGE SCALE GENOMIC DNA]</scope>
    <source>
        <strain evidence="2 3">SAG 48.87</strain>
    </source>
</reference>
<organism evidence="2 3">
    <name type="scientific">Monoraphidium neglectum</name>
    <dbReference type="NCBI Taxonomy" id="145388"/>
    <lineage>
        <taxon>Eukaryota</taxon>
        <taxon>Viridiplantae</taxon>
        <taxon>Chlorophyta</taxon>
        <taxon>core chlorophytes</taxon>
        <taxon>Chlorophyceae</taxon>
        <taxon>CS clade</taxon>
        <taxon>Sphaeropleales</taxon>
        <taxon>Selenastraceae</taxon>
        <taxon>Monoraphidium</taxon>
    </lineage>
</organism>
<gene>
    <name evidence="2" type="ORF">MNEG_15961</name>
</gene>
<dbReference type="Proteomes" id="UP000054498">
    <property type="component" value="Unassembled WGS sequence"/>
</dbReference>
<feature type="non-terminal residue" evidence="2">
    <location>
        <position position="138"/>
    </location>
</feature>
<evidence type="ECO:0000313" key="2">
    <source>
        <dbReference type="EMBL" id="KIY92002.1"/>
    </source>
</evidence>
<protein>
    <submittedName>
        <fullName evidence="2">Uncharacterized protein</fullName>
    </submittedName>
</protein>
<dbReference type="EMBL" id="KK106053">
    <property type="protein sequence ID" value="KIY92002.1"/>
    <property type="molecule type" value="Genomic_DNA"/>
</dbReference>
<proteinExistence type="predicted"/>
<accession>A0A0D2IVN7</accession>
<keyword evidence="3" id="KW-1185">Reference proteome</keyword>
<name>A0A0D2IVN7_9CHLO</name>
<dbReference type="AlphaFoldDB" id="A0A0D2IVN7"/>
<dbReference type="GeneID" id="25733674"/>
<feature type="region of interest" description="Disordered" evidence="1">
    <location>
        <begin position="1"/>
        <end position="40"/>
    </location>
</feature>